<sequence length="769" mass="82756">MKTYDDAGAKTSAKKGEKTKRGKRRKRLAAAVIVVALLPLVAAAVAAGGFYLWAEGASYDPSLLPTAAALPVWLTADGERIETVGERYVTASELPDVVKDAFVALEDRRFYSHHGYDVRAMGRAALTNLKRGGVVEGGSTITQQLVKNTHLDPSRTLRRKLDEIAIARKIERAYSKDDILAMYLNVIYFGGGAYGLAAASRLYFDCAPEELSLSQAATLAGIVKNPSRYSPLGDINAAKRRRDTVLDVMCREGHISKEERDAAKSEELEVKKRSEDGAGAKFYLEAAAEEVCRVLGITRYALDNSGYTIVTALDGDMQRAAEKTARSKALYKENGTESSAAVIDNETGAVIAYTSTAGYEIARQGGSVLKPFTVYAPAFETGTVSPMTPIPDRETDYGGYRPGNFGGVYYGDTTPREAIAKSMNAAAVAVMNYTGAARSAACARAFGLPLSAEDENLALALGATSEGVDPRVVAAAYSALARGGEYIPPHFVLSVQKDGRKIYSWSETPTRAVGEDTAYLLTDCLRHAVMGGTARTLSSLPFEVAAKTGTVQKTEELNTDAWCAGYTTDLSFAVWHGSSGMTERGGGHAAMHAARLLEEGCKKTPAPFREPDCVERRDIDIYSTLLGGECAEALHETPEGYVVSALFSKRYLPKGRSRFRDCPPSFELKSKDGGVTLTLQTEAAFDYSVVCSDLLGEREIAYIRGSEQGGKDRRLFLGADVTEGEKTISHLPISFGGKAVYRVTALTENGAVAGTSRKEIYPPLPPLIY</sequence>
<evidence type="ECO:0000256" key="15">
    <source>
        <dbReference type="ARBA" id="ARBA00022960"/>
    </source>
</evidence>
<evidence type="ECO:0000256" key="23">
    <source>
        <dbReference type="ARBA" id="ARBA00034000"/>
    </source>
</evidence>
<evidence type="ECO:0000256" key="7">
    <source>
        <dbReference type="ARBA" id="ARBA00018638"/>
    </source>
</evidence>
<organism evidence="31 32">
    <name type="scientific">Candidatus Limadaptatus stercoripullorum</name>
    <dbReference type="NCBI Taxonomy" id="2840846"/>
    <lineage>
        <taxon>Bacteria</taxon>
        <taxon>Bacillati</taxon>
        <taxon>Bacillota</taxon>
        <taxon>Clostridia</taxon>
        <taxon>Eubacteriales</taxon>
        <taxon>Candidatus Limadaptatus</taxon>
    </lineage>
</organism>
<evidence type="ECO:0000256" key="14">
    <source>
        <dbReference type="ARBA" id="ARBA00022801"/>
    </source>
</evidence>
<keyword evidence="13 28" id="KW-0812">Transmembrane</keyword>
<dbReference type="EC" id="2.4.99.28" evidence="24"/>
<dbReference type="SUPFAM" id="SSF56601">
    <property type="entry name" value="beta-lactamase/transpeptidase-like"/>
    <property type="match status" value="1"/>
</dbReference>
<dbReference type="GO" id="GO:0005886">
    <property type="term" value="C:plasma membrane"/>
    <property type="evidence" value="ECO:0007669"/>
    <property type="project" value="UniProtKB-SubCell"/>
</dbReference>
<reference evidence="31" key="1">
    <citation type="submission" date="2020-10" db="EMBL/GenBank/DDBJ databases">
        <authorList>
            <person name="Gilroy R."/>
        </authorList>
    </citation>
    <scope>NUCLEOTIDE SEQUENCE</scope>
    <source>
        <strain evidence="31">10406</strain>
    </source>
</reference>
<evidence type="ECO:0000256" key="16">
    <source>
        <dbReference type="ARBA" id="ARBA00022968"/>
    </source>
</evidence>
<keyword evidence="9" id="KW-0121">Carboxypeptidase</keyword>
<dbReference type="AlphaFoldDB" id="A0A9D1N9W7"/>
<evidence type="ECO:0000256" key="1">
    <source>
        <dbReference type="ARBA" id="ARBA00002624"/>
    </source>
</evidence>
<evidence type="ECO:0000256" key="28">
    <source>
        <dbReference type="SAM" id="Phobius"/>
    </source>
</evidence>
<evidence type="ECO:0000256" key="4">
    <source>
        <dbReference type="ARBA" id="ARBA00007090"/>
    </source>
</evidence>
<feature type="transmembrane region" description="Helical" evidence="28">
    <location>
        <begin position="28"/>
        <end position="53"/>
    </location>
</feature>
<name>A0A9D1N9W7_9FIRM</name>
<evidence type="ECO:0000256" key="18">
    <source>
        <dbReference type="ARBA" id="ARBA00022989"/>
    </source>
</evidence>
<comment type="function">
    <text evidence="1">Cell wall formation. Synthesis of cross-linked peptidoglycan from the lipid intermediates. The enzyme has a penicillin-insensitive transglycosylase N-terminal domain (formation of linear glycan strands) and a penicillin-sensitive transpeptidase C-terminal domain (cross-linking of the peptide subunits).</text>
</comment>
<comment type="subcellular location">
    <subcellularLocation>
        <location evidence="2">Cell membrane</location>
        <topology evidence="2">Single-pass type II membrane protein</topology>
    </subcellularLocation>
</comment>
<dbReference type="GO" id="GO:0046677">
    <property type="term" value="P:response to antibiotic"/>
    <property type="evidence" value="ECO:0007669"/>
    <property type="project" value="UniProtKB-KW"/>
</dbReference>
<dbReference type="Pfam" id="PF00912">
    <property type="entry name" value="Transgly"/>
    <property type="match status" value="1"/>
</dbReference>
<keyword evidence="22" id="KW-0961">Cell wall biogenesis/degradation</keyword>
<keyword evidence="17" id="KW-0573">Peptidoglycan synthesis</keyword>
<comment type="pathway">
    <text evidence="3">Cell wall biogenesis; peptidoglycan biosynthesis.</text>
</comment>
<evidence type="ECO:0000313" key="32">
    <source>
        <dbReference type="Proteomes" id="UP000886857"/>
    </source>
</evidence>
<keyword evidence="10" id="KW-0645">Protease</keyword>
<dbReference type="Gene3D" id="1.10.3810.10">
    <property type="entry name" value="Biosynthetic peptidoglycan transglycosylase-like"/>
    <property type="match status" value="1"/>
</dbReference>
<feature type="domain" description="Penicillin-binding protein transpeptidase" evidence="29">
    <location>
        <begin position="339"/>
        <end position="588"/>
    </location>
</feature>
<keyword evidence="21" id="KW-0511">Multifunctional enzyme</keyword>
<evidence type="ECO:0000259" key="29">
    <source>
        <dbReference type="Pfam" id="PF00905"/>
    </source>
</evidence>
<evidence type="ECO:0000256" key="5">
    <source>
        <dbReference type="ARBA" id="ARBA00007739"/>
    </source>
</evidence>
<keyword evidence="8" id="KW-1003">Cell membrane</keyword>
<comment type="similarity">
    <text evidence="4">In the C-terminal section; belongs to the transpeptidase family.</text>
</comment>
<evidence type="ECO:0000259" key="30">
    <source>
        <dbReference type="Pfam" id="PF00912"/>
    </source>
</evidence>
<evidence type="ECO:0000256" key="8">
    <source>
        <dbReference type="ARBA" id="ARBA00022475"/>
    </source>
</evidence>
<dbReference type="SUPFAM" id="SSF53955">
    <property type="entry name" value="Lysozyme-like"/>
    <property type="match status" value="1"/>
</dbReference>
<dbReference type="EC" id="3.4.16.4" evidence="6"/>
<dbReference type="Proteomes" id="UP000886857">
    <property type="component" value="Unassembled WGS sequence"/>
</dbReference>
<comment type="similarity">
    <text evidence="5">In the N-terminal section; belongs to the glycosyltransferase 51 family.</text>
</comment>
<reference evidence="31" key="2">
    <citation type="journal article" date="2021" name="PeerJ">
        <title>Extensive microbial diversity within the chicken gut microbiome revealed by metagenomics and culture.</title>
        <authorList>
            <person name="Gilroy R."/>
            <person name="Ravi A."/>
            <person name="Getino M."/>
            <person name="Pursley I."/>
            <person name="Horton D.L."/>
            <person name="Alikhan N.F."/>
            <person name="Baker D."/>
            <person name="Gharbi K."/>
            <person name="Hall N."/>
            <person name="Watson M."/>
            <person name="Adriaenssens E.M."/>
            <person name="Foster-Nyarko E."/>
            <person name="Jarju S."/>
            <person name="Secka A."/>
            <person name="Antonio M."/>
            <person name="Oren A."/>
            <person name="Chaudhuri R.R."/>
            <person name="La Ragione R."/>
            <person name="Hildebrand F."/>
            <person name="Pallen M.J."/>
        </authorList>
    </citation>
    <scope>NUCLEOTIDE SEQUENCE</scope>
    <source>
        <strain evidence="31">10406</strain>
    </source>
</reference>
<dbReference type="EMBL" id="DVOE01000033">
    <property type="protein sequence ID" value="HIU98652.1"/>
    <property type="molecule type" value="Genomic_DNA"/>
</dbReference>
<feature type="domain" description="Glycosyl transferase family 51" evidence="30">
    <location>
        <begin position="85"/>
        <end position="249"/>
    </location>
</feature>
<dbReference type="GO" id="GO:0071555">
    <property type="term" value="P:cell wall organization"/>
    <property type="evidence" value="ECO:0007669"/>
    <property type="project" value="UniProtKB-KW"/>
</dbReference>
<comment type="catalytic activity">
    <reaction evidence="25">
        <text>[GlcNAc-(1-&gt;4)-Mur2Ac(oyl-L-Ala-gamma-D-Glu-L-Lys-D-Ala-D-Ala)](n)-di-trans,octa-cis-undecaprenyl diphosphate + beta-D-GlcNAc-(1-&gt;4)-Mur2Ac(oyl-L-Ala-gamma-D-Glu-L-Lys-D-Ala-D-Ala)-di-trans,octa-cis-undecaprenyl diphosphate = [GlcNAc-(1-&gt;4)-Mur2Ac(oyl-L-Ala-gamma-D-Glu-L-Lys-D-Ala-D-Ala)](n+1)-di-trans,octa-cis-undecaprenyl diphosphate + di-trans,octa-cis-undecaprenyl diphosphate + H(+)</text>
        <dbReference type="Rhea" id="RHEA:23708"/>
        <dbReference type="Rhea" id="RHEA-COMP:9602"/>
        <dbReference type="Rhea" id="RHEA-COMP:9603"/>
        <dbReference type="ChEBI" id="CHEBI:15378"/>
        <dbReference type="ChEBI" id="CHEBI:58405"/>
        <dbReference type="ChEBI" id="CHEBI:60033"/>
        <dbReference type="ChEBI" id="CHEBI:78435"/>
        <dbReference type="EC" id="2.4.99.28"/>
    </reaction>
</comment>
<dbReference type="GO" id="GO:0008360">
    <property type="term" value="P:regulation of cell shape"/>
    <property type="evidence" value="ECO:0007669"/>
    <property type="project" value="UniProtKB-KW"/>
</dbReference>
<dbReference type="Gene3D" id="3.40.710.10">
    <property type="entry name" value="DD-peptidase/beta-lactamase superfamily"/>
    <property type="match status" value="1"/>
</dbReference>
<dbReference type="InterPro" id="IPR012338">
    <property type="entry name" value="Beta-lactam/transpept-like"/>
</dbReference>
<keyword evidence="11" id="KW-0328">Glycosyltransferase</keyword>
<dbReference type="FunFam" id="1.10.3810.10:FF:000001">
    <property type="entry name" value="Penicillin-binding protein 1A"/>
    <property type="match status" value="1"/>
</dbReference>
<dbReference type="GO" id="GO:0009252">
    <property type="term" value="P:peptidoglycan biosynthetic process"/>
    <property type="evidence" value="ECO:0007669"/>
    <property type="project" value="UniProtKB-KW"/>
</dbReference>
<keyword evidence="16" id="KW-0735">Signal-anchor</keyword>
<keyword evidence="19 28" id="KW-0472">Membrane</keyword>
<keyword evidence="12" id="KW-0808">Transferase</keyword>
<protein>
    <recommendedName>
        <fullName evidence="7">Penicillin-binding protein 1A</fullName>
        <ecNumber evidence="24">2.4.99.28</ecNumber>
        <ecNumber evidence="6">3.4.16.4</ecNumber>
    </recommendedName>
</protein>
<dbReference type="GO" id="GO:0008658">
    <property type="term" value="F:penicillin binding"/>
    <property type="evidence" value="ECO:0007669"/>
    <property type="project" value="InterPro"/>
</dbReference>
<dbReference type="Pfam" id="PF00905">
    <property type="entry name" value="Transpeptidase"/>
    <property type="match status" value="1"/>
</dbReference>
<gene>
    <name evidence="31" type="ORF">IAC73_02270</name>
</gene>
<evidence type="ECO:0000256" key="17">
    <source>
        <dbReference type="ARBA" id="ARBA00022984"/>
    </source>
</evidence>
<keyword evidence="14" id="KW-0378">Hydrolase</keyword>
<evidence type="ECO:0000313" key="31">
    <source>
        <dbReference type="EMBL" id="HIU98652.1"/>
    </source>
</evidence>
<dbReference type="PANTHER" id="PTHR32282:SF33">
    <property type="entry name" value="PEPTIDOGLYCAN GLYCOSYLTRANSFERASE"/>
    <property type="match status" value="1"/>
</dbReference>
<comment type="pathway">
    <text evidence="26">Glycan biosynthesis.</text>
</comment>
<dbReference type="GO" id="GO:0008955">
    <property type="term" value="F:peptidoglycan glycosyltransferase activity"/>
    <property type="evidence" value="ECO:0007669"/>
    <property type="project" value="UniProtKB-EC"/>
</dbReference>
<accession>A0A9D1N9W7</accession>
<keyword evidence="20" id="KW-0046">Antibiotic resistance</keyword>
<evidence type="ECO:0000256" key="6">
    <source>
        <dbReference type="ARBA" id="ARBA00012448"/>
    </source>
</evidence>
<evidence type="ECO:0000256" key="10">
    <source>
        <dbReference type="ARBA" id="ARBA00022670"/>
    </source>
</evidence>
<comment type="caution">
    <text evidence="31">The sequence shown here is derived from an EMBL/GenBank/DDBJ whole genome shotgun (WGS) entry which is preliminary data.</text>
</comment>
<evidence type="ECO:0000256" key="19">
    <source>
        <dbReference type="ARBA" id="ARBA00023136"/>
    </source>
</evidence>
<evidence type="ECO:0000256" key="2">
    <source>
        <dbReference type="ARBA" id="ARBA00004401"/>
    </source>
</evidence>
<evidence type="ECO:0000256" key="20">
    <source>
        <dbReference type="ARBA" id="ARBA00023251"/>
    </source>
</evidence>
<comment type="catalytic activity">
    <reaction evidence="23">
        <text>Preferential cleavage: (Ac)2-L-Lys-D-Ala-|-D-Ala. Also transpeptidation of peptidyl-alanyl moieties that are N-acyl substituents of D-alanine.</text>
        <dbReference type="EC" id="3.4.16.4"/>
    </reaction>
</comment>
<dbReference type="GO" id="GO:0006508">
    <property type="term" value="P:proteolysis"/>
    <property type="evidence" value="ECO:0007669"/>
    <property type="project" value="UniProtKB-KW"/>
</dbReference>
<evidence type="ECO:0000256" key="12">
    <source>
        <dbReference type="ARBA" id="ARBA00022679"/>
    </source>
</evidence>
<evidence type="ECO:0000256" key="13">
    <source>
        <dbReference type="ARBA" id="ARBA00022692"/>
    </source>
</evidence>
<evidence type="ECO:0000256" key="27">
    <source>
        <dbReference type="SAM" id="MobiDB-lite"/>
    </source>
</evidence>
<evidence type="ECO:0000256" key="21">
    <source>
        <dbReference type="ARBA" id="ARBA00023268"/>
    </source>
</evidence>
<evidence type="ECO:0000256" key="9">
    <source>
        <dbReference type="ARBA" id="ARBA00022645"/>
    </source>
</evidence>
<evidence type="ECO:0000256" key="22">
    <source>
        <dbReference type="ARBA" id="ARBA00023316"/>
    </source>
</evidence>
<dbReference type="InterPro" id="IPR036950">
    <property type="entry name" value="PBP_transglycosylase"/>
</dbReference>
<feature type="region of interest" description="Disordered" evidence="27">
    <location>
        <begin position="1"/>
        <end position="22"/>
    </location>
</feature>
<evidence type="ECO:0000256" key="11">
    <source>
        <dbReference type="ARBA" id="ARBA00022676"/>
    </source>
</evidence>
<keyword evidence="15" id="KW-0133">Cell shape</keyword>
<dbReference type="GO" id="GO:0009002">
    <property type="term" value="F:serine-type D-Ala-D-Ala carboxypeptidase activity"/>
    <property type="evidence" value="ECO:0007669"/>
    <property type="project" value="UniProtKB-EC"/>
</dbReference>
<dbReference type="InterPro" id="IPR001460">
    <property type="entry name" value="PCN-bd_Tpept"/>
</dbReference>
<evidence type="ECO:0000256" key="26">
    <source>
        <dbReference type="ARBA" id="ARBA00060592"/>
    </source>
</evidence>
<evidence type="ECO:0000256" key="24">
    <source>
        <dbReference type="ARBA" id="ARBA00044770"/>
    </source>
</evidence>
<proteinExistence type="inferred from homology"/>
<evidence type="ECO:0000256" key="25">
    <source>
        <dbReference type="ARBA" id="ARBA00049902"/>
    </source>
</evidence>
<dbReference type="InterPro" id="IPR050396">
    <property type="entry name" value="Glycosyltr_51/Transpeptidase"/>
</dbReference>
<dbReference type="InterPro" id="IPR001264">
    <property type="entry name" value="Glyco_trans_51"/>
</dbReference>
<keyword evidence="18 28" id="KW-1133">Transmembrane helix</keyword>
<evidence type="ECO:0000256" key="3">
    <source>
        <dbReference type="ARBA" id="ARBA00004752"/>
    </source>
</evidence>
<dbReference type="InterPro" id="IPR023346">
    <property type="entry name" value="Lysozyme-like_dom_sf"/>
</dbReference>
<dbReference type="PANTHER" id="PTHR32282">
    <property type="entry name" value="BINDING PROTEIN TRANSPEPTIDASE, PUTATIVE-RELATED"/>
    <property type="match status" value="1"/>
</dbReference>